<feature type="transmembrane region" description="Helical" evidence="3">
    <location>
        <begin position="85"/>
        <end position="104"/>
    </location>
</feature>
<protein>
    <submittedName>
        <fullName evidence="5">Lic-1 operon protein</fullName>
    </submittedName>
</protein>
<evidence type="ECO:0000313" key="5">
    <source>
        <dbReference type="EMBL" id="KEK21409.1"/>
    </source>
</evidence>
<dbReference type="InterPro" id="IPR037185">
    <property type="entry name" value="EmrE-like"/>
</dbReference>
<evidence type="ECO:0000259" key="4">
    <source>
        <dbReference type="Pfam" id="PF00892"/>
    </source>
</evidence>
<proteinExistence type="inferred from homology"/>
<accession>A0A073K277</accession>
<gene>
    <name evidence="5" type="ORF">BAMA_01175</name>
</gene>
<reference evidence="5 6" key="1">
    <citation type="submission" date="2014-06" db="EMBL/GenBank/DDBJ databases">
        <title>Draft genome sequence of Bacillus manliponensis JCM 15802 (MCCC 1A00708).</title>
        <authorList>
            <person name="Lai Q."/>
            <person name="Liu Y."/>
            <person name="Shao Z."/>
        </authorList>
    </citation>
    <scope>NUCLEOTIDE SEQUENCE [LARGE SCALE GENOMIC DNA]</scope>
    <source>
        <strain evidence="5 6">JCM 15802</strain>
    </source>
</reference>
<feature type="transmembrane region" description="Helical" evidence="3">
    <location>
        <begin position="138"/>
        <end position="156"/>
    </location>
</feature>
<keyword evidence="3" id="KW-1133">Transmembrane helix</keyword>
<dbReference type="GO" id="GO:0016020">
    <property type="term" value="C:membrane"/>
    <property type="evidence" value="ECO:0007669"/>
    <property type="project" value="InterPro"/>
</dbReference>
<dbReference type="RefSeq" id="WP_034635286.1">
    <property type="nucleotide sequence ID" value="NZ_CBCSJC010000002.1"/>
</dbReference>
<feature type="domain" description="EamA" evidence="4">
    <location>
        <begin position="168"/>
        <end position="307"/>
    </location>
</feature>
<evidence type="ECO:0000256" key="2">
    <source>
        <dbReference type="ARBA" id="ARBA00007362"/>
    </source>
</evidence>
<feature type="transmembrane region" description="Helical" evidence="3">
    <location>
        <begin position="265"/>
        <end position="284"/>
    </location>
</feature>
<feature type="transmembrane region" description="Helical" evidence="3">
    <location>
        <begin position="290"/>
        <end position="308"/>
    </location>
</feature>
<evidence type="ECO:0000313" key="6">
    <source>
        <dbReference type="Proteomes" id="UP000027822"/>
    </source>
</evidence>
<dbReference type="Proteomes" id="UP000027822">
    <property type="component" value="Unassembled WGS sequence"/>
</dbReference>
<dbReference type="InterPro" id="IPR000620">
    <property type="entry name" value="EamA_dom"/>
</dbReference>
<dbReference type="SUPFAM" id="SSF103481">
    <property type="entry name" value="Multidrug resistance efflux transporter EmrE"/>
    <property type="match status" value="2"/>
</dbReference>
<keyword evidence="3" id="KW-0812">Transmembrane</keyword>
<comment type="subcellular location">
    <subcellularLocation>
        <location evidence="1">Endomembrane system</location>
        <topology evidence="1">Multi-pass membrane protein</topology>
    </subcellularLocation>
</comment>
<evidence type="ECO:0000256" key="1">
    <source>
        <dbReference type="ARBA" id="ARBA00004127"/>
    </source>
</evidence>
<dbReference type="PANTHER" id="PTHR22911">
    <property type="entry name" value="ACYL-MALONYL CONDENSING ENZYME-RELATED"/>
    <property type="match status" value="1"/>
</dbReference>
<keyword evidence="3" id="KW-0472">Membrane</keyword>
<comment type="similarity">
    <text evidence="2">Belongs to the EamA transporter family.</text>
</comment>
<sequence length="324" mass="35445">MKLTQSKGAFYGLFSGFAWAVDTVLIGIVLSSQLMLSTETVIFLAPLVSTFLHDFMSSLWMMVYMSMRGQLKTALSKMKTRSGRFVMLGALLGGPVGMTCYVLAVKYIGASYTAAISAIYPAIGAFFAFLFLKDRLRLPNWIGLVISIVSIFLLGFTGEGFTSENFALGFMFALICTVGWGLECVICAYGMKDDEVSPEEALQIRQLVSAGTYGLFILPVFGGHFLTVDVIMSMEFLLIIFIALVGTASYVFYYKAIYQIGPTRAMAMNITYAAWAVVISVVVLGTPFSWKLMICCAAILIGSILTVADPDELKKTKKYRGETA</sequence>
<dbReference type="AlphaFoldDB" id="A0A073K277"/>
<feature type="transmembrane region" description="Helical" evidence="3">
    <location>
        <begin position="9"/>
        <end position="30"/>
    </location>
</feature>
<evidence type="ECO:0000256" key="3">
    <source>
        <dbReference type="SAM" id="Phobius"/>
    </source>
</evidence>
<feature type="transmembrane region" description="Helical" evidence="3">
    <location>
        <begin position="168"/>
        <end position="189"/>
    </location>
</feature>
<keyword evidence="6" id="KW-1185">Reference proteome</keyword>
<feature type="transmembrane region" description="Helical" evidence="3">
    <location>
        <begin position="42"/>
        <end position="64"/>
    </location>
</feature>
<dbReference type="OrthoDB" id="5604143at2"/>
<dbReference type="STRING" id="574376.BAMA_01175"/>
<dbReference type="PANTHER" id="PTHR22911:SF137">
    <property type="entry name" value="SOLUTE CARRIER FAMILY 35 MEMBER G2-RELATED"/>
    <property type="match status" value="1"/>
</dbReference>
<dbReference type="Pfam" id="PF00892">
    <property type="entry name" value="EamA"/>
    <property type="match status" value="2"/>
</dbReference>
<name>A0A073K277_9BACI</name>
<feature type="transmembrane region" description="Helical" evidence="3">
    <location>
        <begin position="234"/>
        <end position="253"/>
    </location>
</feature>
<feature type="domain" description="EamA" evidence="4">
    <location>
        <begin position="7"/>
        <end position="154"/>
    </location>
</feature>
<comment type="caution">
    <text evidence="5">The sequence shown here is derived from an EMBL/GenBank/DDBJ whole genome shotgun (WGS) entry which is preliminary data.</text>
</comment>
<feature type="transmembrane region" description="Helical" evidence="3">
    <location>
        <begin position="110"/>
        <end position="131"/>
    </location>
</feature>
<organism evidence="5 6">
    <name type="scientific">Bacillus manliponensis</name>
    <dbReference type="NCBI Taxonomy" id="574376"/>
    <lineage>
        <taxon>Bacteria</taxon>
        <taxon>Bacillati</taxon>
        <taxon>Bacillota</taxon>
        <taxon>Bacilli</taxon>
        <taxon>Bacillales</taxon>
        <taxon>Bacillaceae</taxon>
        <taxon>Bacillus</taxon>
        <taxon>Bacillus cereus group</taxon>
    </lineage>
</organism>
<dbReference type="eggNOG" id="COG0697">
    <property type="taxonomic scope" value="Bacteria"/>
</dbReference>
<dbReference type="EMBL" id="JOTN01000001">
    <property type="protein sequence ID" value="KEK21409.1"/>
    <property type="molecule type" value="Genomic_DNA"/>
</dbReference>
<dbReference type="Gene3D" id="1.10.3730.20">
    <property type="match status" value="1"/>
</dbReference>
<feature type="transmembrane region" description="Helical" evidence="3">
    <location>
        <begin position="210"/>
        <end position="228"/>
    </location>
</feature>